<name>A0ABW2HEY5_9MICO</name>
<reference evidence="9" key="1">
    <citation type="journal article" date="2019" name="Int. J. Syst. Evol. Microbiol.">
        <title>The Global Catalogue of Microorganisms (GCM) 10K type strain sequencing project: providing services to taxonomists for standard genome sequencing and annotation.</title>
        <authorList>
            <consortium name="The Broad Institute Genomics Platform"/>
            <consortium name="The Broad Institute Genome Sequencing Center for Infectious Disease"/>
            <person name="Wu L."/>
            <person name="Ma J."/>
        </authorList>
    </citation>
    <scope>NUCLEOTIDE SEQUENCE [LARGE SCALE GENOMIC DNA]</scope>
    <source>
        <strain evidence="9">CGMCC 1.15772</strain>
    </source>
</reference>
<dbReference type="EMBL" id="JBHTBE010000002">
    <property type="protein sequence ID" value="MFC7269075.1"/>
    <property type="molecule type" value="Genomic_DNA"/>
</dbReference>
<dbReference type="Pfam" id="PF05592">
    <property type="entry name" value="Bac_rhamnosid"/>
    <property type="match status" value="1"/>
</dbReference>
<dbReference type="Pfam" id="PF17389">
    <property type="entry name" value="Bac_rhamnosid6H"/>
    <property type="match status" value="1"/>
</dbReference>
<dbReference type="GO" id="GO:0016787">
    <property type="term" value="F:hydrolase activity"/>
    <property type="evidence" value="ECO:0007669"/>
    <property type="project" value="UniProtKB-KW"/>
</dbReference>
<evidence type="ECO:0000256" key="1">
    <source>
        <dbReference type="ARBA" id="ARBA00001445"/>
    </source>
</evidence>
<protein>
    <recommendedName>
        <fullName evidence="2">alpha-L-rhamnosidase</fullName>
        <ecNumber evidence="2">3.2.1.40</ecNumber>
    </recommendedName>
</protein>
<dbReference type="InterPro" id="IPR008928">
    <property type="entry name" value="6-hairpin_glycosidase_sf"/>
</dbReference>
<evidence type="ECO:0000259" key="5">
    <source>
        <dbReference type="Pfam" id="PF08531"/>
    </source>
</evidence>
<dbReference type="InterPro" id="IPR013737">
    <property type="entry name" value="Bac_rhamnosid_N"/>
</dbReference>
<dbReference type="PANTHER" id="PTHR33307">
    <property type="entry name" value="ALPHA-RHAMNOSIDASE (EUROFUNG)"/>
    <property type="match status" value="1"/>
</dbReference>
<dbReference type="Pfam" id="PF17390">
    <property type="entry name" value="Bac_rhamnosid_C"/>
    <property type="match status" value="1"/>
</dbReference>
<dbReference type="Gene3D" id="2.60.420.10">
    <property type="entry name" value="Maltose phosphorylase, domain 3"/>
    <property type="match status" value="1"/>
</dbReference>
<comment type="caution">
    <text evidence="8">The sequence shown here is derived from an EMBL/GenBank/DDBJ whole genome shotgun (WGS) entry which is preliminary data.</text>
</comment>
<feature type="domain" description="Bacterial alpha-L-rhamnosidase N-terminal" evidence="5">
    <location>
        <begin position="159"/>
        <end position="325"/>
    </location>
</feature>
<dbReference type="Proteomes" id="UP001596507">
    <property type="component" value="Unassembled WGS sequence"/>
</dbReference>
<dbReference type="Gene3D" id="1.50.10.10">
    <property type="match status" value="1"/>
</dbReference>
<dbReference type="InterPro" id="IPR012341">
    <property type="entry name" value="6hp_glycosidase-like_sf"/>
</dbReference>
<dbReference type="RefSeq" id="WP_262874007.1">
    <property type="nucleotide sequence ID" value="NZ_BAABKW010000012.1"/>
</dbReference>
<feature type="domain" description="Alpha-L-rhamnosidase C-terminal" evidence="7">
    <location>
        <begin position="798"/>
        <end position="871"/>
    </location>
</feature>
<organism evidence="8 9">
    <name type="scientific">Microbacterium fluvii</name>
    <dbReference type="NCBI Taxonomy" id="415215"/>
    <lineage>
        <taxon>Bacteria</taxon>
        <taxon>Bacillati</taxon>
        <taxon>Actinomycetota</taxon>
        <taxon>Actinomycetes</taxon>
        <taxon>Micrococcales</taxon>
        <taxon>Microbacteriaceae</taxon>
        <taxon>Microbacterium</taxon>
    </lineage>
</organism>
<evidence type="ECO:0000313" key="8">
    <source>
        <dbReference type="EMBL" id="MFC7269075.1"/>
    </source>
</evidence>
<gene>
    <name evidence="8" type="ORF">ACFQRL_08910</name>
</gene>
<evidence type="ECO:0000313" key="9">
    <source>
        <dbReference type="Proteomes" id="UP001596507"/>
    </source>
</evidence>
<dbReference type="InterPro" id="IPR035396">
    <property type="entry name" value="Bac_rhamnosid6H"/>
</dbReference>
<dbReference type="Gene3D" id="2.60.40.10">
    <property type="entry name" value="Immunoglobulins"/>
    <property type="match status" value="1"/>
</dbReference>
<evidence type="ECO:0000256" key="2">
    <source>
        <dbReference type="ARBA" id="ARBA00012652"/>
    </source>
</evidence>
<evidence type="ECO:0000259" key="4">
    <source>
        <dbReference type="Pfam" id="PF05592"/>
    </source>
</evidence>
<dbReference type="InterPro" id="IPR008902">
    <property type="entry name" value="Rhamnosid_concanavalin"/>
</dbReference>
<dbReference type="EC" id="3.2.1.40" evidence="2"/>
<feature type="domain" description="Alpha-L-rhamnosidase six-hairpin glycosidase" evidence="6">
    <location>
        <begin position="442"/>
        <end position="796"/>
    </location>
</feature>
<comment type="catalytic activity">
    <reaction evidence="1">
        <text>Hydrolysis of terminal non-reducing alpha-L-rhamnose residues in alpha-L-rhamnosides.</text>
        <dbReference type="EC" id="3.2.1.40"/>
    </reaction>
</comment>
<evidence type="ECO:0000259" key="7">
    <source>
        <dbReference type="Pfam" id="PF17390"/>
    </source>
</evidence>
<keyword evidence="3 8" id="KW-0378">Hydrolase</keyword>
<dbReference type="PANTHER" id="PTHR33307:SF6">
    <property type="entry name" value="ALPHA-RHAMNOSIDASE (EUROFUNG)-RELATED"/>
    <property type="match status" value="1"/>
</dbReference>
<accession>A0ABW2HEY5</accession>
<dbReference type="Gene3D" id="2.60.120.260">
    <property type="entry name" value="Galactose-binding domain-like"/>
    <property type="match status" value="2"/>
</dbReference>
<evidence type="ECO:0000259" key="6">
    <source>
        <dbReference type="Pfam" id="PF17389"/>
    </source>
</evidence>
<dbReference type="Pfam" id="PF08531">
    <property type="entry name" value="Bac_rhamnosid_N"/>
    <property type="match status" value="1"/>
</dbReference>
<sequence length="883" mass="95548">MDEQGCRDLRVEHLHAPIAVGADAPRFSWIADHAQASYRLIVRDRRGDLQWDSGLVASAETSLIEYAGRRLRSDADYGWTVESRDAAGALLTGSSRFGTALLAAGDWVAPWIEPEQQPTAIERWTLRDWITGSVDDTAPAERLRPAQLLRQEFTLAVQPVRARLFVTAHGVYQATMNGRAVGDEVLAPGFDSYLHRICVQCHDVTDLVTAGQNVLGVALADGWWAGRIGITGSSAQFGDRTAATWQLHVELPGGQTRRIRSAGDVRSAPGPWRYADLFVGECYDARAVPTGWDEPGFDAAAWAPVTTTAEPTAALTPFTGEPIRRIGELPAVSVRRAGDVFVVDFGQVIAGRVRLSLSGLAAGQAITIEHTETLGADGEWFDNIVGINKDQADVFVSAGGAHETYEPTFTYHGFRYARIAGVAVLTADDIVAVVIGSDLEYTGRFATSDARLNRLHENAVWSMKGNFVSVPTDCPQREKVGWTGDAQAFAPAAASNALVAPFFSRWLANLRADQLPGGAVPITSPRSPFDAAAAAQATGIGGIVHAAGWSDAIAFVPWTIYEHCGDRRVLADNLDAVLAWVAFQRRQSETGDWGDQFGDWLAPSTLEGLPPHEAILVAPTLTGALLAPMFQAQTLTIAARMCRVLGRAPQADELAARAAAVRSDFAAAHIDAHGDLPVRLQGVYTLALAFDMVPPALRERTADRLATLVRERGDRLDTGFLSVPYLLDVLWESGHRDLARRVLWQHRMPSWLYEVDAGATTIWESWDAVGTDGTPRAVSFNHYAFGCVDDWLYRRVAGIRPLAPGYRRAVIEPDLEAGVTSVHASVPTPYGPITLDWQHTGDGARITCAVPHGVEAELVLGGERTALHPGESTHVRAHTPVLT</sequence>
<keyword evidence="9" id="KW-1185">Reference proteome</keyword>
<feature type="domain" description="Alpha-L-rhamnosidase concanavalin-like" evidence="4">
    <location>
        <begin position="339"/>
        <end position="435"/>
    </location>
</feature>
<dbReference type="InterPro" id="IPR013783">
    <property type="entry name" value="Ig-like_fold"/>
</dbReference>
<dbReference type="Pfam" id="PF25788">
    <property type="entry name" value="Ig_Rha78A_N"/>
    <property type="match status" value="1"/>
</dbReference>
<proteinExistence type="predicted"/>
<dbReference type="SUPFAM" id="SSF48208">
    <property type="entry name" value="Six-hairpin glycosidases"/>
    <property type="match status" value="1"/>
</dbReference>
<dbReference type="PIRSF" id="PIRSF010631">
    <property type="entry name" value="A-rhamnsds"/>
    <property type="match status" value="1"/>
</dbReference>
<evidence type="ECO:0000256" key="3">
    <source>
        <dbReference type="ARBA" id="ARBA00022801"/>
    </source>
</evidence>
<dbReference type="InterPro" id="IPR035398">
    <property type="entry name" value="Bac_rhamnosid_C"/>
</dbReference>
<dbReference type="InterPro" id="IPR016007">
    <property type="entry name" value="Alpha_rhamnosid"/>
</dbReference>